<feature type="transmembrane region" description="Helical" evidence="2">
    <location>
        <begin position="228"/>
        <end position="250"/>
    </location>
</feature>
<evidence type="ECO:0000256" key="2">
    <source>
        <dbReference type="SAM" id="Phobius"/>
    </source>
</evidence>
<feature type="domain" description="PGG" evidence="5">
    <location>
        <begin position="364"/>
        <end position="470"/>
    </location>
</feature>
<evidence type="ECO:0000259" key="4">
    <source>
        <dbReference type="Pfam" id="PF13960"/>
    </source>
</evidence>
<feature type="domain" description="PGG" evidence="5">
    <location>
        <begin position="20"/>
        <end position="134"/>
    </location>
</feature>
<feature type="transmembrane region" description="Helical" evidence="2">
    <location>
        <begin position="600"/>
        <end position="617"/>
    </location>
</feature>
<sequence length="1346" mass="149513">MQPTMAPPPVRPAAAEEQPWEYTLRKYLLLLATLVATVAYGAGFSPPGGVWQDKSNGELPGDPIMKKLYNGRYLLYFYCNATAFVSSLVVIVLILLFAMLHEKRGIKITVMPLRAAMVLDLVSLMGAYAAGTCRDAVTTKYTVALVAAVVVYVVVQTVLASLPAGEHDGDDEHVVKEKSRKVLLLLATFATSLTYVAGLSTPGGYWSAGGPGHSAGEAVMGQLHPARLTAFLLCNTTAFVASLLIIVLLLDRKLRDGTVRAWELYGCIVVSLAGLVGAYAAGSSRATRTTVCVVALAGAVLAYIAVHLAAVACAARVLRDTGMSDKLVEMYSSTIVMSKQRYGRRQAVQGLTPPSDDREIQQNQALEKTRSLVLLLATLAATVTYQAVLDPPGGYWQSIEGHRDGDPILLTINATRYKAFFYFNSTAFVASLLVIILVQSKSLLKRHALEAAMILDLFGLMGAYAAGSCRDAGTSINVMAIAGAVLVYVVIHVVFCTLDHNDSTTPLEDSGLLEKRRKRLLLFAILCATITYQAGLTPPSGCWSKNNNDGHLAGYPVLLSNYPRRYKAFFYCNTTSFMSSVALIILLVNPNLYRPAIHSYALSVCMVGGMFGLMGAYAAGSSQHLRTSIYVFVLLFVFMVLLLVAFAVHKRSQGIQGRRTNEGRQTTETNEDPDSERKQHTKRKYLMLLGILAASVTYQAGLHPPGGVWQDDKNGHEAGNEVLRDNQTARYHAFFYSNSTSFMASIVVIVLLLPESLKTNINEWLLKAMNTTIILDMIGLLVAYGTGSSRDWETSGYVIAMAVFVLGYIVIRATLSKLSQGGKRNNGQRVACVDAESQGPGNVHCSQLGWEDKGGEFLQKLKMDRKWMYHVHRSSTEYKEGVTEFVKFADNDRKSRMSLYISCPLNVAVAPESMFAPSPLGGDTIDFDTKCLSQMLHDIEDADDNDKDFEKFNTNEKKVQVKEVSQRGEDRQRLYDGINPFGDLSSNHSTWLVLLVNYNLPPWVCFKRKYIMLAMLIQGPRQPGNDIDVFIEPIIDDFATLWNEGTRITKEGLNARRNLQDMCVRLELHPVTTESSRVYLPLACYTLSKDEKMNLLTCLIGIKVPSGYSSRIMHLVRQTKYYGPTFMTQMYPCERYMRILKGFVQNRSHPEGSIIESYTSEEVIDFCVDYLSETSSIGLPQSHHEGRLDGVGIVRRKINSGLRIEAGTDNGGCHDQYYGRVEQILELDYLKFKVPLFRYRWVDLRNVKVDTEGFTTVNLANNTYKDEPFVLAKQVVQIIYILDPCNKKLHVVREGKRRIVGLDNITDEDDYNQHVHGIAQEIPLEEEEEEDDVQHARVDHEEGLFL</sequence>
<feature type="transmembrane region" description="Helical" evidence="2">
    <location>
        <begin position="519"/>
        <end position="536"/>
    </location>
</feature>
<evidence type="ECO:0000313" key="8">
    <source>
        <dbReference type="Proteomes" id="UP000006038"/>
    </source>
</evidence>
<feature type="domain" description="PGG" evidence="5">
    <location>
        <begin position="177"/>
        <end position="285"/>
    </location>
</feature>
<feature type="transmembrane region" description="Helical" evidence="2">
    <location>
        <begin position="568"/>
        <end position="588"/>
    </location>
</feature>
<protein>
    <submittedName>
        <fullName evidence="7">Uncharacterized protein</fullName>
    </submittedName>
</protein>
<feature type="transmembrane region" description="Helical" evidence="2">
    <location>
        <begin position="449"/>
        <end position="466"/>
    </location>
</feature>
<feature type="transmembrane region" description="Helical" evidence="2">
    <location>
        <begin position="75"/>
        <end position="100"/>
    </location>
</feature>
<dbReference type="HOGENOM" id="CLU_258027_0_0_1"/>
<evidence type="ECO:0000259" key="3">
    <source>
        <dbReference type="Pfam" id="PF13952"/>
    </source>
</evidence>
<dbReference type="Proteomes" id="UP000006038">
    <property type="component" value="Unassembled WGS sequence"/>
</dbReference>
<dbReference type="GO" id="GO:0016020">
    <property type="term" value="C:membrane"/>
    <property type="evidence" value="ECO:0007669"/>
    <property type="project" value="TreeGrafter"/>
</dbReference>
<name>J3KVF7_ORYBR</name>
<keyword evidence="2" id="KW-0472">Membrane</keyword>
<dbReference type="Pfam" id="PF13960">
    <property type="entry name" value="DUF4218"/>
    <property type="match status" value="1"/>
</dbReference>
<feature type="transmembrane region" description="Helical" evidence="2">
    <location>
        <begin position="733"/>
        <end position="753"/>
    </location>
</feature>
<feature type="domain" description="PGG" evidence="5">
    <location>
        <begin position="513"/>
        <end position="622"/>
    </location>
</feature>
<feature type="transmembrane region" description="Helical" evidence="2">
    <location>
        <begin position="796"/>
        <end position="815"/>
    </location>
</feature>
<dbReference type="InterPro" id="IPR025452">
    <property type="entry name" value="DUF4218"/>
</dbReference>
<evidence type="ECO:0000259" key="5">
    <source>
        <dbReference type="Pfam" id="PF13962"/>
    </source>
</evidence>
<feature type="transmembrane region" description="Helical" evidence="2">
    <location>
        <begin position="112"/>
        <end position="131"/>
    </location>
</feature>
<proteinExistence type="predicted"/>
<evidence type="ECO:0000259" key="6">
    <source>
        <dbReference type="Pfam" id="PF13963"/>
    </source>
</evidence>
<feature type="transmembrane region" description="Helical" evidence="2">
    <location>
        <begin position="419"/>
        <end position="437"/>
    </location>
</feature>
<evidence type="ECO:0000256" key="1">
    <source>
        <dbReference type="SAM" id="MobiDB-lite"/>
    </source>
</evidence>
<keyword evidence="8" id="KW-1185">Reference proteome</keyword>
<feature type="transmembrane region" description="Helical" evidence="2">
    <location>
        <begin position="765"/>
        <end position="784"/>
    </location>
</feature>
<feature type="transmembrane region" description="Helical" evidence="2">
    <location>
        <begin position="629"/>
        <end position="649"/>
    </location>
</feature>
<dbReference type="PANTHER" id="PTHR24177">
    <property type="entry name" value="CASKIN"/>
    <property type="match status" value="1"/>
</dbReference>
<dbReference type="Pfam" id="PF13962">
    <property type="entry name" value="PGG"/>
    <property type="match status" value="5"/>
</dbReference>
<dbReference type="Gramene" id="OB0171G10010.1">
    <property type="protein sequence ID" value="OB0171G10010.1"/>
    <property type="gene ID" value="OB0171G10010"/>
</dbReference>
<evidence type="ECO:0000313" key="7">
    <source>
        <dbReference type="EnsemblPlants" id="OB0171G10010.1"/>
    </source>
</evidence>
<feature type="transmembrane region" description="Helical" evidence="2">
    <location>
        <begin position="293"/>
        <end position="318"/>
    </location>
</feature>
<keyword evidence="2" id="KW-0812">Transmembrane</keyword>
<feature type="transmembrane region" description="Helical" evidence="2">
    <location>
        <begin position="27"/>
        <end position="45"/>
    </location>
</feature>
<feature type="domain" description="DUF4218" evidence="4">
    <location>
        <begin position="1112"/>
        <end position="1174"/>
    </location>
</feature>
<feature type="transmembrane region" description="Helical" evidence="2">
    <location>
        <begin position="183"/>
        <end position="208"/>
    </location>
</feature>
<dbReference type="Pfam" id="PF02992">
    <property type="entry name" value="Transposase_21"/>
    <property type="match status" value="1"/>
</dbReference>
<reference evidence="7" key="1">
    <citation type="submission" date="2015-06" db="UniProtKB">
        <authorList>
            <consortium name="EnsemblPlants"/>
        </authorList>
    </citation>
    <scope>IDENTIFICATION</scope>
</reference>
<organism evidence="7">
    <name type="scientific">Oryza brachyantha</name>
    <name type="common">malo sina</name>
    <dbReference type="NCBI Taxonomy" id="4533"/>
    <lineage>
        <taxon>Eukaryota</taxon>
        <taxon>Viridiplantae</taxon>
        <taxon>Streptophyta</taxon>
        <taxon>Embryophyta</taxon>
        <taxon>Tracheophyta</taxon>
        <taxon>Spermatophyta</taxon>
        <taxon>Magnoliopsida</taxon>
        <taxon>Liliopsida</taxon>
        <taxon>Poales</taxon>
        <taxon>Poaceae</taxon>
        <taxon>BOP clade</taxon>
        <taxon>Oryzoideae</taxon>
        <taxon>Oryzeae</taxon>
        <taxon>Oryzinae</taxon>
        <taxon>Oryza</taxon>
    </lineage>
</organism>
<dbReference type="STRING" id="4533.J3KVF7"/>
<dbReference type="EnsemblPlants" id="OB0171G10010.1">
    <property type="protein sequence ID" value="OB0171G10010.1"/>
    <property type="gene ID" value="OB0171G10010"/>
</dbReference>
<feature type="region of interest" description="Disordered" evidence="1">
    <location>
        <begin position="656"/>
        <end position="680"/>
    </location>
</feature>
<dbReference type="Pfam" id="PF13963">
    <property type="entry name" value="Transpos_assoc"/>
    <property type="match status" value="1"/>
</dbReference>
<feature type="transmembrane region" description="Helical" evidence="2">
    <location>
        <begin position="478"/>
        <end position="498"/>
    </location>
</feature>
<dbReference type="InterPro" id="IPR025312">
    <property type="entry name" value="DUF4216"/>
</dbReference>
<feature type="domain" description="DUF4216" evidence="3">
    <location>
        <begin position="1225"/>
        <end position="1291"/>
    </location>
</feature>
<dbReference type="Pfam" id="PF13952">
    <property type="entry name" value="DUF4216"/>
    <property type="match status" value="1"/>
</dbReference>
<feature type="domain" description="Transposase-associated" evidence="6">
    <location>
        <begin position="865"/>
        <end position="904"/>
    </location>
</feature>
<accession>J3KVF7</accession>
<feature type="transmembrane region" description="Helical" evidence="2">
    <location>
        <begin position="371"/>
        <end position="388"/>
    </location>
</feature>
<dbReference type="InterPro" id="IPR004242">
    <property type="entry name" value="Transposase_21"/>
</dbReference>
<keyword evidence="2" id="KW-1133">Transmembrane helix</keyword>
<feature type="domain" description="PGG" evidence="5">
    <location>
        <begin position="679"/>
        <end position="790"/>
    </location>
</feature>
<dbReference type="PANTHER" id="PTHR24177:SF380">
    <property type="entry name" value="OS06G0294200 PROTEIN"/>
    <property type="match status" value="1"/>
</dbReference>
<dbReference type="InterPro" id="IPR029480">
    <property type="entry name" value="Transpos_assoc"/>
</dbReference>
<dbReference type="eggNOG" id="KOG0504">
    <property type="taxonomic scope" value="Eukaryota"/>
</dbReference>
<dbReference type="InterPro" id="IPR026961">
    <property type="entry name" value="PGG_dom"/>
</dbReference>
<feature type="transmembrane region" description="Helical" evidence="2">
    <location>
        <begin position="262"/>
        <end position="281"/>
    </location>
</feature>
<feature type="transmembrane region" description="Helical" evidence="2">
    <location>
        <begin position="143"/>
        <end position="162"/>
    </location>
</feature>